<dbReference type="eggNOG" id="ENOG502R5A1">
    <property type="taxonomic scope" value="Eukaryota"/>
</dbReference>
<organism evidence="7 8">
    <name type="scientific">Solanum tuberosum</name>
    <name type="common">Potato</name>
    <dbReference type="NCBI Taxonomy" id="4113"/>
    <lineage>
        <taxon>Eukaryota</taxon>
        <taxon>Viridiplantae</taxon>
        <taxon>Streptophyta</taxon>
        <taxon>Embryophyta</taxon>
        <taxon>Tracheophyta</taxon>
        <taxon>Spermatophyta</taxon>
        <taxon>Magnoliopsida</taxon>
        <taxon>eudicotyledons</taxon>
        <taxon>Gunneridae</taxon>
        <taxon>Pentapetalae</taxon>
        <taxon>asterids</taxon>
        <taxon>lamiids</taxon>
        <taxon>Solanales</taxon>
        <taxon>Solanaceae</taxon>
        <taxon>Solanoideae</taxon>
        <taxon>Solaneae</taxon>
        <taxon>Solanum</taxon>
    </lineage>
</organism>
<dbReference type="OMA" id="HEVHILN"/>
<evidence type="ECO:0000313" key="8">
    <source>
        <dbReference type="Proteomes" id="UP000011115"/>
    </source>
</evidence>
<evidence type="ECO:0000256" key="3">
    <source>
        <dbReference type="ARBA" id="ARBA00022471"/>
    </source>
</evidence>
<comment type="similarity">
    <text evidence="2 6">Belongs to the plant self-incompatibility (S1) protein family.</text>
</comment>
<keyword evidence="3 6" id="KW-0713">Self-incompatibility</keyword>
<dbReference type="Gramene" id="PGSC0003DMT400095137">
    <property type="protein sequence ID" value="PGSC0003DMT400095137"/>
    <property type="gene ID" value="PGSC0003DMG400044708"/>
</dbReference>
<evidence type="ECO:0000256" key="5">
    <source>
        <dbReference type="ARBA" id="ARBA00022729"/>
    </source>
</evidence>
<dbReference type="InterPro" id="IPR010264">
    <property type="entry name" value="Self-incomp_S1"/>
</dbReference>
<dbReference type="PANTHER" id="PTHR31232:SF61">
    <property type="entry name" value="S-PROTEIN HOMOLOG"/>
    <property type="match status" value="1"/>
</dbReference>
<dbReference type="SUPFAM" id="SSF51316">
    <property type="entry name" value="Mss4-like"/>
    <property type="match status" value="1"/>
</dbReference>
<dbReference type="GO" id="GO:0060320">
    <property type="term" value="P:rejection of self pollen"/>
    <property type="evidence" value="ECO:0007669"/>
    <property type="project" value="UniProtKB-KW"/>
</dbReference>
<reference evidence="7" key="2">
    <citation type="submission" date="2015-06" db="UniProtKB">
        <authorList>
            <consortium name="EnsemblPlants"/>
        </authorList>
    </citation>
    <scope>IDENTIFICATION</scope>
    <source>
        <strain evidence="7">DM1-3 516 R44</strain>
    </source>
</reference>
<evidence type="ECO:0000256" key="1">
    <source>
        <dbReference type="ARBA" id="ARBA00004613"/>
    </source>
</evidence>
<evidence type="ECO:0000313" key="7">
    <source>
        <dbReference type="EnsemblPlants" id="PGSC0003DMT400095137"/>
    </source>
</evidence>
<dbReference type="Proteomes" id="UP000011115">
    <property type="component" value="Unassembled WGS sequence"/>
</dbReference>
<dbReference type="EnsemblPlants" id="PGSC0003DMT400095137">
    <property type="protein sequence ID" value="PGSC0003DMT400095137"/>
    <property type="gene ID" value="PGSC0003DMG400044708"/>
</dbReference>
<dbReference type="PaxDb" id="4113-PGSC0003DMT400095137"/>
<name>M1DVN8_SOLTU</name>
<evidence type="ECO:0000256" key="6">
    <source>
        <dbReference type="RuleBase" id="RU367044"/>
    </source>
</evidence>
<dbReference type="InParanoid" id="M1DVN8"/>
<keyword evidence="8" id="KW-1185">Reference proteome</keyword>
<dbReference type="AlphaFoldDB" id="M1DVN8"/>
<protein>
    <recommendedName>
        <fullName evidence="6">S-protein homolog</fullName>
    </recommendedName>
</protein>
<reference evidence="8" key="1">
    <citation type="journal article" date="2011" name="Nature">
        <title>Genome sequence and analysis of the tuber crop potato.</title>
        <authorList>
            <consortium name="The Potato Genome Sequencing Consortium"/>
        </authorList>
    </citation>
    <scope>NUCLEOTIDE SEQUENCE [LARGE SCALE GENOMIC DNA]</scope>
    <source>
        <strain evidence="8">cv. DM1-3 516 R44</strain>
    </source>
</reference>
<accession>M1DVN8</accession>
<evidence type="ECO:0000256" key="4">
    <source>
        <dbReference type="ARBA" id="ARBA00022525"/>
    </source>
</evidence>
<dbReference type="InterPro" id="IPR011057">
    <property type="entry name" value="Mss4-like_sf"/>
</dbReference>
<evidence type="ECO:0000256" key="2">
    <source>
        <dbReference type="ARBA" id="ARBA00005581"/>
    </source>
</evidence>
<comment type="subcellular location">
    <subcellularLocation>
        <location evidence="1 6">Secreted</location>
    </subcellularLocation>
</comment>
<dbReference type="HOGENOM" id="CLU_125658_1_0_1"/>
<keyword evidence="5" id="KW-0732">Signal</keyword>
<keyword evidence="4 6" id="KW-0964">Secreted</keyword>
<dbReference type="PANTHER" id="PTHR31232">
    <property type="match status" value="1"/>
</dbReference>
<dbReference type="GO" id="GO:0005576">
    <property type="term" value="C:extracellular region"/>
    <property type="evidence" value="ECO:0007669"/>
    <property type="project" value="UniProtKB-SubCell"/>
</dbReference>
<proteinExistence type="inferred from homology"/>
<dbReference type="Pfam" id="PF05938">
    <property type="entry name" value="Self-incomp_S1"/>
    <property type="match status" value="1"/>
</dbReference>
<sequence length="133" mass="15926">MIHNIEGFCLPLLFRKHEVHILNDLPVSTVRLKIHCASADDDLGYNFVDVGKDFNWEFCATERTLFFCHFWWGAYNSKVFDVYNDLHYCVHDGEGYVEDFTKKCFYKVQIDGFYLGYYSKNDGQILYKKYRDW</sequence>